<dbReference type="InterPro" id="IPR003661">
    <property type="entry name" value="HisK_dim/P_dom"/>
</dbReference>
<dbReference type="InterPro" id="IPR035965">
    <property type="entry name" value="PAS-like_dom_sf"/>
</dbReference>
<protein>
    <recommendedName>
        <fullName evidence="2">histidine kinase</fullName>
        <ecNumber evidence="2">2.7.13.3</ecNumber>
    </recommendedName>
</protein>
<dbReference type="InterPro" id="IPR050351">
    <property type="entry name" value="BphY/WalK/GraS-like"/>
</dbReference>
<evidence type="ECO:0000256" key="4">
    <source>
        <dbReference type="ARBA" id="ARBA00022679"/>
    </source>
</evidence>
<dbReference type="SUPFAM" id="SSF55785">
    <property type="entry name" value="PYP-like sensor domain (PAS domain)"/>
    <property type="match status" value="1"/>
</dbReference>
<dbReference type="Gene3D" id="1.10.287.130">
    <property type="match status" value="1"/>
</dbReference>
<dbReference type="InterPro" id="IPR001610">
    <property type="entry name" value="PAC"/>
</dbReference>
<dbReference type="PROSITE" id="PS50112">
    <property type="entry name" value="PAS"/>
    <property type="match status" value="1"/>
</dbReference>
<dbReference type="EMBL" id="MFPS01000008">
    <property type="protein sequence ID" value="OGH58923.1"/>
    <property type="molecule type" value="Genomic_DNA"/>
</dbReference>
<evidence type="ECO:0000259" key="8">
    <source>
        <dbReference type="PROSITE" id="PS50109"/>
    </source>
</evidence>
<gene>
    <name evidence="11" type="ORF">A2725_04215</name>
</gene>
<name>A0A1F6LHZ1_9BACT</name>
<dbReference type="GO" id="GO:0005886">
    <property type="term" value="C:plasma membrane"/>
    <property type="evidence" value="ECO:0007669"/>
    <property type="project" value="TreeGrafter"/>
</dbReference>
<dbReference type="InterPro" id="IPR000014">
    <property type="entry name" value="PAS"/>
</dbReference>
<dbReference type="CDD" id="cd00130">
    <property type="entry name" value="PAS"/>
    <property type="match status" value="1"/>
</dbReference>
<feature type="domain" description="Histidine kinase" evidence="8">
    <location>
        <begin position="139"/>
        <end position="359"/>
    </location>
</feature>
<keyword evidence="7" id="KW-0472">Membrane</keyword>
<evidence type="ECO:0000256" key="6">
    <source>
        <dbReference type="ARBA" id="ARBA00023012"/>
    </source>
</evidence>
<dbReference type="InterPro" id="IPR000700">
    <property type="entry name" value="PAS-assoc_C"/>
</dbReference>
<dbReference type="SMART" id="SM00086">
    <property type="entry name" value="PAC"/>
    <property type="match status" value="1"/>
</dbReference>
<dbReference type="SMART" id="SM00388">
    <property type="entry name" value="HisKA"/>
    <property type="match status" value="1"/>
</dbReference>
<dbReference type="Gene3D" id="3.30.450.20">
    <property type="entry name" value="PAS domain"/>
    <property type="match status" value="1"/>
</dbReference>
<keyword evidence="3" id="KW-0597">Phosphoprotein</keyword>
<feature type="domain" description="PAC" evidence="10">
    <location>
        <begin position="84"/>
        <end position="135"/>
    </location>
</feature>
<dbReference type="InterPro" id="IPR036890">
    <property type="entry name" value="HATPase_C_sf"/>
</dbReference>
<dbReference type="GO" id="GO:0000155">
    <property type="term" value="F:phosphorelay sensor kinase activity"/>
    <property type="evidence" value="ECO:0007669"/>
    <property type="project" value="InterPro"/>
</dbReference>
<evidence type="ECO:0000313" key="11">
    <source>
        <dbReference type="EMBL" id="OGH58923.1"/>
    </source>
</evidence>
<dbReference type="InterPro" id="IPR036097">
    <property type="entry name" value="HisK_dim/P_sf"/>
</dbReference>
<dbReference type="SMART" id="SM00387">
    <property type="entry name" value="HATPase_c"/>
    <property type="match status" value="1"/>
</dbReference>
<evidence type="ECO:0000256" key="1">
    <source>
        <dbReference type="ARBA" id="ARBA00000085"/>
    </source>
</evidence>
<dbReference type="GO" id="GO:0004721">
    <property type="term" value="F:phosphoprotein phosphatase activity"/>
    <property type="evidence" value="ECO:0007669"/>
    <property type="project" value="TreeGrafter"/>
</dbReference>
<comment type="caution">
    <text evidence="11">The sequence shown here is derived from an EMBL/GenBank/DDBJ whole genome shotgun (WGS) entry which is preliminary data.</text>
</comment>
<dbReference type="Pfam" id="PF00512">
    <property type="entry name" value="HisKA"/>
    <property type="match status" value="1"/>
</dbReference>
<organism evidence="11 12">
    <name type="scientific">Candidatus Magasanikbacteria bacterium RIFCSPHIGHO2_01_FULL_33_34</name>
    <dbReference type="NCBI Taxonomy" id="1798671"/>
    <lineage>
        <taxon>Bacteria</taxon>
        <taxon>Candidatus Magasanikiibacteriota</taxon>
    </lineage>
</organism>
<dbReference type="PROSITE" id="PS50109">
    <property type="entry name" value="HIS_KIN"/>
    <property type="match status" value="1"/>
</dbReference>
<dbReference type="Pfam" id="PF13426">
    <property type="entry name" value="PAS_9"/>
    <property type="match status" value="1"/>
</dbReference>
<keyword evidence="4" id="KW-0808">Transferase</keyword>
<dbReference type="InterPro" id="IPR003594">
    <property type="entry name" value="HATPase_dom"/>
</dbReference>
<feature type="domain" description="PAS" evidence="9">
    <location>
        <begin position="11"/>
        <end position="86"/>
    </location>
</feature>
<dbReference type="Pfam" id="PF02518">
    <property type="entry name" value="HATPase_c"/>
    <property type="match status" value="1"/>
</dbReference>
<dbReference type="EC" id="2.7.13.3" evidence="2"/>
<dbReference type="AlphaFoldDB" id="A0A1F6LHZ1"/>
<evidence type="ECO:0000256" key="3">
    <source>
        <dbReference type="ARBA" id="ARBA00022553"/>
    </source>
</evidence>
<dbReference type="SMART" id="SM00091">
    <property type="entry name" value="PAS"/>
    <property type="match status" value="1"/>
</dbReference>
<dbReference type="Gene3D" id="3.30.565.10">
    <property type="entry name" value="Histidine kinase-like ATPase, C-terminal domain"/>
    <property type="match status" value="1"/>
</dbReference>
<evidence type="ECO:0000256" key="2">
    <source>
        <dbReference type="ARBA" id="ARBA00012438"/>
    </source>
</evidence>
<evidence type="ECO:0000256" key="5">
    <source>
        <dbReference type="ARBA" id="ARBA00022777"/>
    </source>
</evidence>
<dbReference type="PANTHER" id="PTHR45453:SF1">
    <property type="entry name" value="PHOSPHATE REGULON SENSOR PROTEIN PHOR"/>
    <property type="match status" value="1"/>
</dbReference>
<reference evidence="11 12" key="1">
    <citation type="journal article" date="2016" name="Nat. Commun.">
        <title>Thousands of microbial genomes shed light on interconnected biogeochemical processes in an aquifer system.</title>
        <authorList>
            <person name="Anantharaman K."/>
            <person name="Brown C.T."/>
            <person name="Hug L.A."/>
            <person name="Sharon I."/>
            <person name="Castelle C.J."/>
            <person name="Probst A.J."/>
            <person name="Thomas B.C."/>
            <person name="Singh A."/>
            <person name="Wilkins M.J."/>
            <person name="Karaoz U."/>
            <person name="Brodie E.L."/>
            <person name="Williams K.H."/>
            <person name="Hubbard S.S."/>
            <person name="Banfield J.F."/>
        </authorList>
    </citation>
    <scope>NUCLEOTIDE SEQUENCE [LARGE SCALE GENOMIC DNA]</scope>
</reference>
<dbReference type="SUPFAM" id="SSF47384">
    <property type="entry name" value="Homodimeric domain of signal transducing histidine kinase"/>
    <property type="match status" value="1"/>
</dbReference>
<dbReference type="CDD" id="cd00082">
    <property type="entry name" value="HisKA"/>
    <property type="match status" value="1"/>
</dbReference>
<dbReference type="CDD" id="cd00075">
    <property type="entry name" value="HATPase"/>
    <property type="match status" value="1"/>
</dbReference>
<dbReference type="NCBIfam" id="TIGR00229">
    <property type="entry name" value="sensory_box"/>
    <property type="match status" value="1"/>
</dbReference>
<dbReference type="Proteomes" id="UP000177067">
    <property type="component" value="Unassembled WGS sequence"/>
</dbReference>
<dbReference type="GO" id="GO:0016036">
    <property type="term" value="P:cellular response to phosphate starvation"/>
    <property type="evidence" value="ECO:0007669"/>
    <property type="project" value="TreeGrafter"/>
</dbReference>
<keyword evidence="5" id="KW-0418">Kinase</keyword>
<keyword evidence="6" id="KW-0902">Two-component regulatory system</keyword>
<proteinExistence type="predicted"/>
<dbReference type="InterPro" id="IPR005467">
    <property type="entry name" value="His_kinase_dom"/>
</dbReference>
<evidence type="ECO:0000256" key="7">
    <source>
        <dbReference type="ARBA" id="ARBA00023136"/>
    </source>
</evidence>
<dbReference type="SUPFAM" id="SSF55874">
    <property type="entry name" value="ATPase domain of HSP90 chaperone/DNA topoisomerase II/histidine kinase"/>
    <property type="match status" value="1"/>
</dbReference>
<dbReference type="PROSITE" id="PS50113">
    <property type="entry name" value="PAC"/>
    <property type="match status" value="1"/>
</dbReference>
<evidence type="ECO:0000313" key="12">
    <source>
        <dbReference type="Proteomes" id="UP000177067"/>
    </source>
</evidence>
<dbReference type="PANTHER" id="PTHR45453">
    <property type="entry name" value="PHOSPHATE REGULON SENSOR PROTEIN PHOR"/>
    <property type="match status" value="1"/>
</dbReference>
<comment type="catalytic activity">
    <reaction evidence="1">
        <text>ATP + protein L-histidine = ADP + protein N-phospho-L-histidine.</text>
        <dbReference type="EC" id="2.7.13.3"/>
    </reaction>
</comment>
<sequence length="359" mass="41448">MTKKNIDQQILIDSIGDGIMIVDRKGIIKNTNKAICDMLGYKSKDAMEGQVCLVFLGAIGEMGEVIDKKNAAFYRSIKYKKSIKDEKRQFIKQDGTRIWTNITTSPLKDSNKIIGAIIIIRDITKAKEHEEYHEDFAHNASHNLRSPIGNLLWVTEYLLTKKPGPLTVKQTEYLSDAYESLQSMNRLINNLLNISRLENKKIKPDFQKISLNKTINDVLKDLKFFAKAQRITIELNPTLKKEWYVKADDSHLHTIIQNLIENALRYGDQKTKVVLNIKKNRKNIIFSCQNKGLQIPKDKEKLIFAKFFRTKEAEERQNEGTGLGLYTSRELTILNNGKIWFKNTPNKTVTFYLELNSYN</sequence>
<accession>A0A1F6LHZ1</accession>
<evidence type="ECO:0000259" key="9">
    <source>
        <dbReference type="PROSITE" id="PS50112"/>
    </source>
</evidence>
<evidence type="ECO:0000259" key="10">
    <source>
        <dbReference type="PROSITE" id="PS50113"/>
    </source>
</evidence>